<dbReference type="AlphaFoldDB" id="A0A7J6M8W2"/>
<dbReference type="Gene3D" id="3.40.50.12780">
    <property type="entry name" value="N-terminal domain of ligase-like"/>
    <property type="match status" value="1"/>
</dbReference>
<comment type="caution">
    <text evidence="2">The sequence shown here is derived from an EMBL/GenBank/DDBJ whole genome shotgun (WGS) entry which is preliminary data.</text>
</comment>
<dbReference type="Gene3D" id="3.40.47.10">
    <property type="match status" value="1"/>
</dbReference>
<dbReference type="SUPFAM" id="SSF56801">
    <property type="entry name" value="Acetyl-CoA synthetase-like"/>
    <property type="match status" value="1"/>
</dbReference>
<organism evidence="2 3">
    <name type="scientific">Perkinsus chesapeaki</name>
    <name type="common">Clam parasite</name>
    <name type="synonym">Perkinsus andrewsi</name>
    <dbReference type="NCBI Taxonomy" id="330153"/>
    <lineage>
        <taxon>Eukaryota</taxon>
        <taxon>Sar</taxon>
        <taxon>Alveolata</taxon>
        <taxon>Perkinsozoa</taxon>
        <taxon>Perkinsea</taxon>
        <taxon>Perkinsida</taxon>
        <taxon>Perkinsidae</taxon>
        <taxon>Perkinsus</taxon>
    </lineage>
</organism>
<reference evidence="2 3" key="1">
    <citation type="submission" date="2020-04" db="EMBL/GenBank/DDBJ databases">
        <title>Perkinsus chesapeaki whole genome sequence.</title>
        <authorList>
            <person name="Bogema D.R."/>
        </authorList>
    </citation>
    <scope>NUCLEOTIDE SEQUENCE [LARGE SCALE GENOMIC DNA]</scope>
    <source>
        <strain evidence="2">ATCC PRA-425</strain>
    </source>
</reference>
<protein>
    <recommendedName>
        <fullName evidence="1">AMP-dependent synthetase/ligase domain-containing protein</fullName>
    </recommendedName>
</protein>
<dbReference type="EMBL" id="JAAPAO010000200">
    <property type="protein sequence ID" value="KAF4667935.1"/>
    <property type="molecule type" value="Genomic_DNA"/>
</dbReference>
<feature type="domain" description="AMP-dependent synthetase/ligase" evidence="1">
    <location>
        <begin position="128"/>
        <end position="502"/>
    </location>
</feature>
<name>A0A7J6M8W2_PERCH</name>
<dbReference type="Proteomes" id="UP000591131">
    <property type="component" value="Unassembled WGS sequence"/>
</dbReference>
<dbReference type="InterPro" id="IPR016039">
    <property type="entry name" value="Thiolase-like"/>
</dbReference>
<evidence type="ECO:0000313" key="2">
    <source>
        <dbReference type="EMBL" id="KAF4667935.1"/>
    </source>
</evidence>
<dbReference type="InterPro" id="IPR045851">
    <property type="entry name" value="AMP-bd_C_sf"/>
</dbReference>
<gene>
    <name evidence="2" type="ORF">FOL47_003328</name>
</gene>
<evidence type="ECO:0000313" key="3">
    <source>
        <dbReference type="Proteomes" id="UP000591131"/>
    </source>
</evidence>
<dbReference type="PANTHER" id="PTHR44394:SF1">
    <property type="entry name" value="BETA-ALANINE-ACTIVATING ENZYME"/>
    <property type="match status" value="1"/>
</dbReference>
<dbReference type="GO" id="GO:0016746">
    <property type="term" value="F:acyltransferase activity"/>
    <property type="evidence" value="ECO:0007669"/>
    <property type="project" value="InterPro"/>
</dbReference>
<dbReference type="Gene3D" id="3.30.300.30">
    <property type="match status" value="1"/>
</dbReference>
<dbReference type="InterPro" id="IPR000873">
    <property type="entry name" value="AMP-dep_synth/lig_dom"/>
</dbReference>
<dbReference type="Pfam" id="PF00501">
    <property type="entry name" value="AMP-binding"/>
    <property type="match status" value="1"/>
</dbReference>
<dbReference type="SUPFAM" id="SSF47336">
    <property type="entry name" value="ACP-like"/>
    <property type="match status" value="1"/>
</dbReference>
<dbReference type="GO" id="GO:0043041">
    <property type="term" value="P:amino acid activation for nonribosomal peptide biosynthetic process"/>
    <property type="evidence" value="ECO:0007669"/>
    <property type="project" value="TreeGrafter"/>
</dbReference>
<accession>A0A7J6M8W2</accession>
<dbReference type="InterPro" id="IPR042099">
    <property type="entry name" value="ANL_N_sf"/>
</dbReference>
<proteinExistence type="predicted"/>
<dbReference type="InterPro" id="IPR036736">
    <property type="entry name" value="ACP-like_sf"/>
</dbReference>
<evidence type="ECO:0000259" key="1">
    <source>
        <dbReference type="Pfam" id="PF00501"/>
    </source>
</evidence>
<dbReference type="PANTHER" id="PTHR44394">
    <property type="entry name" value="BETA-ALANINE-ACTIVATING ENZYME"/>
    <property type="match status" value="1"/>
</dbReference>
<keyword evidence="3" id="KW-1185">Reference proteome</keyword>
<dbReference type="InterPro" id="IPR052091">
    <property type="entry name" value="Beta-ala_Activ/Resist"/>
</dbReference>
<dbReference type="OrthoDB" id="10253869at2759"/>
<sequence length="884" mass="97119">MSKWQTSSSLPVAATGGMDFMRLALVVYDPDGVIDRPTWSQEHYWTEDVLYTLVWAGQGWMWNRDWGPYALAAIDTVGEESPIRKNADCYVELSEEEAGNPRQALSKIHRVLSRHPLVAVPWPVLVDRSWKLEPKKTAVSCGRKKISYEEFVGYGGIVQGYCLERAGPGEHVMVTFSDTPESRLTWAVVMYALSASGVPFSIMDRRTLPNAPARERLLERWQPRLWICCDPEGHGKGEGGMADIPARVNVELDLTEKTVVVDGQATRVRFPPRAPEILATAESVCFVDWTSGSTSGLPKGVETTHRTLINMMLWAWGDEKMFFHGGAKHEVVAANLFLLWYWWQPICVGASAVLVEDKELSDLEVHIALLDDEKVSIVDCITPSLLGAMVDYAAAGETEKSLPRTMVVSGEPLSEQVCRKFLKSQPKGARLVNLFSTTETGDAAYCPITEEQLPLWTGMVTFAPIGTPIWNVKLHIEDIKDDSGASGEGELFVEHAGGIMSYVNDAEQTARGFSSHHGWRSRDRVKEIQGVGLVIVGRADDNVKGLDSPSVWAEANGIVSQIRGFKVDLRLVEARCRDLSGLSEVCVMVDEEALVVAYTSPNAEVKPNELIDFCWREVREGRLPDSHVPQRALLWQGGSFPMMKTGKIDKTKVKEKVQAVRRGPSRARSGDMGSGSLIQARVAAVWRDTLGCECDLDGSFWRECGGQSLTAMRIAAALRIPAKLILDGTLDTPRDIIYFLTRSQHSSPREVHVAKGERGMAEKDHRIAVIGASGRWPGIGQTSLSALLEALSGKLVEFNPFVAPPDGHTGAGNVPGGYYLESALVSGFDEAFWSQRGVSDATLIDPHQRIWLEMAYESLLDGGFGPVMERGEAINCGVSPLGAA</sequence>